<accession>A0ABD3PQK3</accession>
<keyword evidence="4" id="KW-1185">Reference proteome</keyword>
<dbReference type="Proteomes" id="UP001530400">
    <property type="component" value="Unassembled WGS sequence"/>
</dbReference>
<keyword evidence="2" id="KW-0472">Membrane</keyword>
<evidence type="ECO:0000313" key="4">
    <source>
        <dbReference type="Proteomes" id="UP001530400"/>
    </source>
</evidence>
<sequence length="548" mass="62673">MCADRFHGRKPLLLKRWRACMFQISYVLVIAILLVSAESIMYSYQDRSTCRCDDASIASVLWGYCLECICIGAHCYYTSLQGDGFRKPKSSGINFMNVKSIPRGGETSAAEDELNSGVHVEIQKDNGRTESSKRKDLSLQPLIDTETVSLALRLTCETNRRLNHGTSSSLASRSTFSKSSAETNLASQYIPNSQPPSQDLQLMHHPSVNVQMSHQQTSIRHPIENAIKQIQVVTDFERAEEKRKEELSIFHAKEFWKNELDEERKGVLRWGPNLNVYIDTLLSVIGLEDQSYGKNDASTSTVSTHAKRKQPTTPLEDERQLILSLTVMYLDRATSLDNRQIDPNTGQPWHPSCPYVLPQTVHRLVLTAILMAAKTIRGDVDIIPNRLREAANSLLQISDPEKSQISPEDLQQMENWMMNAIGGGMHHNPYNYDTHWQIPPNEIGKFIRKWGETFYPKRVAAHDERNRSRMERLERFWRDQTSSVFGGYGQQYNMNGGYGGDHGHGNHHVVGWDGQQHQQYDQQPSYYEPMQHDYNAHYHRVGYETFQP</sequence>
<gene>
    <name evidence="3" type="ORF">ACHAWO_002033</name>
</gene>
<dbReference type="AlphaFoldDB" id="A0ABD3PQK3"/>
<evidence type="ECO:0000313" key="3">
    <source>
        <dbReference type="EMBL" id="KAL3789979.1"/>
    </source>
</evidence>
<protein>
    <submittedName>
        <fullName evidence="3">Uncharacterized protein</fullName>
    </submittedName>
</protein>
<keyword evidence="2" id="KW-0812">Transmembrane</keyword>
<dbReference type="EMBL" id="JALLPJ020000512">
    <property type="protein sequence ID" value="KAL3789979.1"/>
    <property type="molecule type" value="Genomic_DNA"/>
</dbReference>
<feature type="region of interest" description="Disordered" evidence="1">
    <location>
        <begin position="296"/>
        <end position="315"/>
    </location>
</feature>
<reference evidence="3 4" key="1">
    <citation type="submission" date="2024-10" db="EMBL/GenBank/DDBJ databases">
        <title>Updated reference genomes for cyclostephanoid diatoms.</title>
        <authorList>
            <person name="Roberts W.R."/>
            <person name="Alverson A.J."/>
        </authorList>
    </citation>
    <scope>NUCLEOTIDE SEQUENCE [LARGE SCALE GENOMIC DNA]</scope>
    <source>
        <strain evidence="3 4">AJA010-31</strain>
    </source>
</reference>
<comment type="caution">
    <text evidence="3">The sequence shown here is derived from an EMBL/GenBank/DDBJ whole genome shotgun (WGS) entry which is preliminary data.</text>
</comment>
<keyword evidence="2" id="KW-1133">Transmembrane helix</keyword>
<organism evidence="3 4">
    <name type="scientific">Cyclotella atomus</name>
    <dbReference type="NCBI Taxonomy" id="382360"/>
    <lineage>
        <taxon>Eukaryota</taxon>
        <taxon>Sar</taxon>
        <taxon>Stramenopiles</taxon>
        <taxon>Ochrophyta</taxon>
        <taxon>Bacillariophyta</taxon>
        <taxon>Coscinodiscophyceae</taxon>
        <taxon>Thalassiosirophycidae</taxon>
        <taxon>Stephanodiscales</taxon>
        <taxon>Stephanodiscaceae</taxon>
        <taxon>Cyclotella</taxon>
    </lineage>
</organism>
<name>A0ABD3PQK3_9STRA</name>
<evidence type="ECO:0000256" key="2">
    <source>
        <dbReference type="SAM" id="Phobius"/>
    </source>
</evidence>
<proteinExistence type="predicted"/>
<evidence type="ECO:0000256" key="1">
    <source>
        <dbReference type="SAM" id="MobiDB-lite"/>
    </source>
</evidence>
<feature type="transmembrane region" description="Helical" evidence="2">
    <location>
        <begin position="21"/>
        <end position="44"/>
    </location>
</feature>